<keyword evidence="3 5" id="KW-0949">S-adenosyl-L-methionine</keyword>
<dbReference type="Proteomes" id="UP000640583">
    <property type="component" value="Unassembled WGS sequence"/>
</dbReference>
<evidence type="ECO:0000256" key="1">
    <source>
        <dbReference type="ARBA" id="ARBA00022603"/>
    </source>
</evidence>
<dbReference type="GO" id="GO:0009102">
    <property type="term" value="P:biotin biosynthetic process"/>
    <property type="evidence" value="ECO:0007669"/>
    <property type="project" value="UniProtKB-UniRule"/>
</dbReference>
<keyword evidence="2 5" id="KW-0808">Transferase</keyword>
<dbReference type="PANTHER" id="PTHR43861">
    <property type="entry name" value="TRANS-ACONITATE 2-METHYLTRANSFERASE-RELATED"/>
    <property type="match status" value="1"/>
</dbReference>
<comment type="caution">
    <text evidence="6">The sequence shown here is derived from an EMBL/GenBank/DDBJ whole genome shotgun (WGS) entry which is preliminary data.</text>
</comment>
<dbReference type="RefSeq" id="WP_228849718.1">
    <property type="nucleotide sequence ID" value="NZ_JADCKQ010000013.1"/>
</dbReference>
<dbReference type="CDD" id="cd02440">
    <property type="entry name" value="AdoMet_MTases"/>
    <property type="match status" value="1"/>
</dbReference>
<proteinExistence type="inferred from homology"/>
<dbReference type="GO" id="GO:0010340">
    <property type="term" value="F:carboxyl-O-methyltransferase activity"/>
    <property type="evidence" value="ECO:0007669"/>
    <property type="project" value="UniProtKB-UniRule"/>
</dbReference>
<dbReference type="GO" id="GO:0032259">
    <property type="term" value="P:methylation"/>
    <property type="evidence" value="ECO:0007669"/>
    <property type="project" value="UniProtKB-KW"/>
</dbReference>
<evidence type="ECO:0000256" key="3">
    <source>
        <dbReference type="ARBA" id="ARBA00022691"/>
    </source>
</evidence>
<comment type="function">
    <text evidence="5">Converts the free carboxyl group of a malonyl-thioester to its methyl ester by transfer of a methyl group from S-adenosyl-L-methionine (SAM). It allows to synthesize pimeloyl-ACP via the fatty acid synthetic pathway.</text>
</comment>
<dbReference type="Gene3D" id="3.40.50.150">
    <property type="entry name" value="Vaccinia Virus protein VP39"/>
    <property type="match status" value="1"/>
</dbReference>
<dbReference type="HAMAP" id="MF_00835">
    <property type="entry name" value="BioC"/>
    <property type="match status" value="1"/>
</dbReference>
<keyword evidence="1 5" id="KW-0489">Methyltransferase</keyword>
<sequence>MTIPLHASRIEQSFRRGFASYDSHASCQKEIASKLAALFLQKSGVTAVESLLEIGCGTGFLTRALAQRLSADHRVLNDLVPESREYLDRLPDLGYWDFLPGSVETTPLPGQFDLITSASALQWVSDTPALLQRLCDHLNPGGWLAISSFGPDHFRELRAFHDQPCDMAYFGSEEWHAMLPEDMKVCHIAQDHQTDWFERPLDLLKHLRKTGVNGNAKQQWSRRDLMRFSQDYKHQFGTKNGDVTLTWAPVYVIAQKA</sequence>
<dbReference type="SUPFAM" id="SSF53335">
    <property type="entry name" value="S-adenosyl-L-methionine-dependent methyltransferases"/>
    <property type="match status" value="1"/>
</dbReference>
<comment type="similarity">
    <text evidence="5">Belongs to the methyltransferase superfamily.</text>
</comment>
<dbReference type="InterPro" id="IPR029063">
    <property type="entry name" value="SAM-dependent_MTases_sf"/>
</dbReference>
<organism evidence="6 7">
    <name type="scientific">Halocynthiibacter styelae</name>
    <dbReference type="NCBI Taxonomy" id="2761955"/>
    <lineage>
        <taxon>Bacteria</taxon>
        <taxon>Pseudomonadati</taxon>
        <taxon>Pseudomonadota</taxon>
        <taxon>Alphaproteobacteria</taxon>
        <taxon>Rhodobacterales</taxon>
        <taxon>Paracoccaceae</taxon>
        <taxon>Halocynthiibacter</taxon>
    </lineage>
</organism>
<keyword evidence="7" id="KW-1185">Reference proteome</keyword>
<dbReference type="Pfam" id="PF13489">
    <property type="entry name" value="Methyltransf_23"/>
    <property type="match status" value="1"/>
</dbReference>
<reference evidence="6" key="1">
    <citation type="submission" date="2020-10" db="EMBL/GenBank/DDBJ databases">
        <title>Paenihalocynthiibacter styelae gen. nov., sp. nov., isolated from stalked sea squirt Styela clava.</title>
        <authorList>
            <person name="Kim Y.-O."/>
            <person name="Yoon J.-H."/>
        </authorList>
    </citation>
    <scope>NUCLEOTIDE SEQUENCE</scope>
    <source>
        <strain evidence="6">MYP1-1</strain>
    </source>
</reference>
<evidence type="ECO:0000256" key="2">
    <source>
        <dbReference type="ARBA" id="ARBA00022679"/>
    </source>
</evidence>
<accession>A0A8J7LLS6</accession>
<evidence type="ECO:0000256" key="4">
    <source>
        <dbReference type="ARBA" id="ARBA00022756"/>
    </source>
</evidence>
<evidence type="ECO:0000256" key="5">
    <source>
        <dbReference type="HAMAP-Rule" id="MF_00835"/>
    </source>
</evidence>
<name>A0A8J7LLS6_9RHOB</name>
<dbReference type="EMBL" id="JADCKQ010000013">
    <property type="protein sequence ID" value="MBI1494994.1"/>
    <property type="molecule type" value="Genomic_DNA"/>
</dbReference>
<protein>
    <recommendedName>
        <fullName evidence="5">Malonyl-[acyl-carrier protein] O-methyltransferase</fullName>
        <shortName evidence="5">Malonyl-ACP O-methyltransferase</shortName>
        <ecNumber evidence="5">2.1.1.197</ecNumber>
    </recommendedName>
    <alternativeName>
        <fullName evidence="5">Biotin synthesis protein BioC</fullName>
    </alternativeName>
</protein>
<evidence type="ECO:0000313" key="7">
    <source>
        <dbReference type="Proteomes" id="UP000640583"/>
    </source>
</evidence>
<keyword evidence="4 5" id="KW-0093">Biotin biosynthesis</keyword>
<gene>
    <name evidence="5 6" type="primary">bioC</name>
    <name evidence="6" type="ORF">H1D41_15225</name>
</gene>
<dbReference type="EC" id="2.1.1.197" evidence="5"/>
<evidence type="ECO:0000313" key="6">
    <source>
        <dbReference type="EMBL" id="MBI1494994.1"/>
    </source>
</evidence>
<dbReference type="UniPathway" id="UPA00078"/>
<dbReference type="AlphaFoldDB" id="A0A8J7LLS6"/>
<comment type="catalytic activity">
    <reaction evidence="5">
        <text>malonyl-[ACP] + S-adenosyl-L-methionine = malonyl-[ACP] methyl ester + S-adenosyl-L-homocysteine</text>
        <dbReference type="Rhea" id="RHEA:17105"/>
        <dbReference type="Rhea" id="RHEA-COMP:9623"/>
        <dbReference type="Rhea" id="RHEA-COMP:9954"/>
        <dbReference type="ChEBI" id="CHEBI:57856"/>
        <dbReference type="ChEBI" id="CHEBI:59789"/>
        <dbReference type="ChEBI" id="CHEBI:78449"/>
        <dbReference type="ChEBI" id="CHEBI:78845"/>
        <dbReference type="EC" id="2.1.1.197"/>
    </reaction>
</comment>
<comment type="pathway">
    <text evidence="5">Cofactor biosynthesis; biotin biosynthesis.</text>
</comment>
<dbReference type="GO" id="GO:0102130">
    <property type="term" value="F:malonyl-CoA methyltransferase activity"/>
    <property type="evidence" value="ECO:0007669"/>
    <property type="project" value="UniProtKB-EC"/>
</dbReference>
<dbReference type="InterPro" id="IPR011814">
    <property type="entry name" value="BioC"/>
</dbReference>
<dbReference type="NCBIfam" id="TIGR02072">
    <property type="entry name" value="BioC"/>
    <property type="match status" value="1"/>
</dbReference>